<organism evidence="3 4">
    <name type="scientific">Stentor coeruleus</name>
    <dbReference type="NCBI Taxonomy" id="5963"/>
    <lineage>
        <taxon>Eukaryota</taxon>
        <taxon>Sar</taxon>
        <taxon>Alveolata</taxon>
        <taxon>Ciliophora</taxon>
        <taxon>Postciliodesmatophora</taxon>
        <taxon>Heterotrichea</taxon>
        <taxon>Heterotrichida</taxon>
        <taxon>Stentoridae</taxon>
        <taxon>Stentor</taxon>
    </lineage>
</organism>
<dbReference type="EMBL" id="MPUH01000001">
    <property type="protein sequence ID" value="OMJ96288.1"/>
    <property type="molecule type" value="Genomic_DNA"/>
</dbReference>
<dbReference type="GO" id="GO:0006145">
    <property type="term" value="P:purine nucleobase catabolic process"/>
    <property type="evidence" value="ECO:0007669"/>
    <property type="project" value="TreeGrafter"/>
</dbReference>
<proteinExistence type="predicted"/>
<evidence type="ECO:0000256" key="1">
    <source>
        <dbReference type="SAM" id="MobiDB-lite"/>
    </source>
</evidence>
<reference evidence="3 4" key="1">
    <citation type="submission" date="2016-11" db="EMBL/GenBank/DDBJ databases">
        <title>The macronuclear genome of Stentor coeruleus: a giant cell with tiny introns.</title>
        <authorList>
            <person name="Slabodnick M."/>
            <person name="Ruby J.G."/>
            <person name="Reiff S.B."/>
            <person name="Swart E.C."/>
            <person name="Gosai S."/>
            <person name="Prabakaran S."/>
            <person name="Witkowska E."/>
            <person name="Larue G.E."/>
            <person name="Fisher S."/>
            <person name="Freeman R.M."/>
            <person name="Gunawardena J."/>
            <person name="Chu W."/>
            <person name="Stover N.A."/>
            <person name="Gregory B.D."/>
            <person name="Nowacki M."/>
            <person name="Derisi J."/>
            <person name="Roy S.W."/>
            <person name="Marshall W.F."/>
            <person name="Sood P."/>
        </authorList>
    </citation>
    <scope>NUCLEOTIDE SEQUENCE [LARGE SCALE GENOMIC DNA]</scope>
    <source>
        <strain evidence="3">WM001</strain>
    </source>
</reference>
<dbReference type="InterPro" id="IPR050138">
    <property type="entry name" value="DHOase/Allantoinase_Hydrolase"/>
</dbReference>
<dbReference type="AlphaFoldDB" id="A0A1R2D4V5"/>
<feature type="domain" description="Amidohydrolase-related" evidence="2">
    <location>
        <begin position="485"/>
        <end position="553"/>
    </location>
</feature>
<comment type="caution">
    <text evidence="3">The sequence shown here is derived from an EMBL/GenBank/DDBJ whole genome shotgun (WGS) entry which is preliminary data.</text>
</comment>
<dbReference type="InterPro" id="IPR011059">
    <property type="entry name" value="Metal-dep_hydrolase_composite"/>
</dbReference>
<accession>A0A1R2D4V5</accession>
<dbReference type="SUPFAM" id="SSF51556">
    <property type="entry name" value="Metallo-dependent hydrolases"/>
    <property type="match status" value="1"/>
</dbReference>
<dbReference type="GO" id="GO:0005737">
    <property type="term" value="C:cytoplasm"/>
    <property type="evidence" value="ECO:0007669"/>
    <property type="project" value="TreeGrafter"/>
</dbReference>
<sequence length="569" mass="64010">MTTQKLALISRRIICEDHPMPIHGAILIKDDTIENIIPISDIKHEILAQEYILEDLGSLCIFPGLVDLNVSFSSDGASTVTRQALSGGVTTLATTDPLEGELFTDIASVRIISDSTLKSIKKPEHENIFAYKGYLVPQGPNPETLKDVTKALEVCQDLPLIIHPELTTPEKMMQATPFRQVAPEKRIFNCKIVITEEKQVYASEFRLNSDDEPEEFSESFEDDISGSESCSEDNPDIRINDFDNEESTSKIMVQGFNSMCLNVPEREKKRVSLPTLLGVENILVPPTVPSPRHNSVQCIGINSRPIPLQDIPFIKKGIQVEQAYHEHISKFPVDWEVAAVKKVLEIESKAQVHFCNVCSSEAVETINQLKINKEHLKVTCETSLPYVYFTETDVKPGDTRYKINPPIRDLGNFRNLWQMVKNQQIDCISSYHQPVNPPLKFIGDFSRAVNGVTSVGFTLQCIWTKLRTQIPMEEESGFLSLISLILSNNPAKVLNLKNKGGIKKGKHADFVVWDPESKIKITSTFDKFPHMSPLMGEELYGVIHRTYLRGTLVYSNNRIISKGSVLKRF</sequence>
<protein>
    <recommendedName>
        <fullName evidence="2">Amidohydrolase-related domain-containing protein</fullName>
    </recommendedName>
</protein>
<dbReference type="PANTHER" id="PTHR43668">
    <property type="entry name" value="ALLANTOINASE"/>
    <property type="match status" value="1"/>
</dbReference>
<dbReference type="PANTHER" id="PTHR43668:SF2">
    <property type="entry name" value="ALLANTOINASE"/>
    <property type="match status" value="1"/>
</dbReference>
<evidence type="ECO:0000259" key="2">
    <source>
        <dbReference type="Pfam" id="PF01979"/>
    </source>
</evidence>
<feature type="region of interest" description="Disordered" evidence="1">
    <location>
        <begin position="211"/>
        <end position="236"/>
    </location>
</feature>
<feature type="compositionally biased region" description="Acidic residues" evidence="1">
    <location>
        <begin position="211"/>
        <end position="234"/>
    </location>
</feature>
<evidence type="ECO:0000313" key="4">
    <source>
        <dbReference type="Proteomes" id="UP000187209"/>
    </source>
</evidence>
<gene>
    <name evidence="3" type="ORF">SteCoe_13</name>
</gene>
<dbReference type="Pfam" id="PF01979">
    <property type="entry name" value="Amidohydro_1"/>
    <property type="match status" value="1"/>
</dbReference>
<keyword evidence="4" id="KW-1185">Reference proteome</keyword>
<dbReference type="Proteomes" id="UP000187209">
    <property type="component" value="Unassembled WGS sequence"/>
</dbReference>
<dbReference type="SUPFAM" id="SSF51338">
    <property type="entry name" value="Composite domain of metallo-dependent hydrolases"/>
    <property type="match status" value="1"/>
</dbReference>
<dbReference type="Gene3D" id="3.20.20.140">
    <property type="entry name" value="Metal-dependent hydrolases"/>
    <property type="match status" value="2"/>
</dbReference>
<dbReference type="GO" id="GO:0004038">
    <property type="term" value="F:allantoinase activity"/>
    <property type="evidence" value="ECO:0007669"/>
    <property type="project" value="TreeGrafter"/>
</dbReference>
<name>A0A1R2D4V5_9CILI</name>
<dbReference type="InterPro" id="IPR032466">
    <property type="entry name" value="Metal_Hydrolase"/>
</dbReference>
<dbReference type="OrthoDB" id="1924787at2759"/>
<dbReference type="InterPro" id="IPR006680">
    <property type="entry name" value="Amidohydro-rel"/>
</dbReference>
<evidence type="ECO:0000313" key="3">
    <source>
        <dbReference type="EMBL" id="OMJ96288.1"/>
    </source>
</evidence>